<name>A0A0A9CCU0_ARUDO</name>
<reference evidence="1" key="2">
    <citation type="journal article" date="2015" name="Data Brief">
        <title>Shoot transcriptome of the giant reed, Arundo donax.</title>
        <authorList>
            <person name="Barrero R.A."/>
            <person name="Guerrero F.D."/>
            <person name="Moolhuijzen P."/>
            <person name="Goolsby J.A."/>
            <person name="Tidwell J."/>
            <person name="Bellgard S.E."/>
            <person name="Bellgard M.I."/>
        </authorList>
    </citation>
    <scope>NUCLEOTIDE SEQUENCE</scope>
    <source>
        <tissue evidence="1">Shoot tissue taken approximately 20 cm above the soil surface</tissue>
    </source>
</reference>
<organism evidence="1">
    <name type="scientific">Arundo donax</name>
    <name type="common">Giant reed</name>
    <name type="synonym">Donax arundinaceus</name>
    <dbReference type="NCBI Taxonomy" id="35708"/>
    <lineage>
        <taxon>Eukaryota</taxon>
        <taxon>Viridiplantae</taxon>
        <taxon>Streptophyta</taxon>
        <taxon>Embryophyta</taxon>
        <taxon>Tracheophyta</taxon>
        <taxon>Spermatophyta</taxon>
        <taxon>Magnoliopsida</taxon>
        <taxon>Liliopsida</taxon>
        <taxon>Poales</taxon>
        <taxon>Poaceae</taxon>
        <taxon>PACMAD clade</taxon>
        <taxon>Arundinoideae</taxon>
        <taxon>Arundineae</taxon>
        <taxon>Arundo</taxon>
    </lineage>
</organism>
<accession>A0A0A9CCU0</accession>
<dbReference type="EMBL" id="GBRH01224484">
    <property type="protein sequence ID" value="JAD73411.1"/>
    <property type="molecule type" value="Transcribed_RNA"/>
</dbReference>
<reference evidence="1" key="1">
    <citation type="submission" date="2014-09" db="EMBL/GenBank/DDBJ databases">
        <authorList>
            <person name="Magalhaes I.L.F."/>
            <person name="Oliveira U."/>
            <person name="Santos F.R."/>
            <person name="Vidigal T.H.D.A."/>
            <person name="Brescovit A.D."/>
            <person name="Santos A.J."/>
        </authorList>
    </citation>
    <scope>NUCLEOTIDE SEQUENCE</scope>
    <source>
        <tissue evidence="1">Shoot tissue taken approximately 20 cm above the soil surface</tissue>
    </source>
</reference>
<protein>
    <submittedName>
        <fullName evidence="1">Uncharacterized protein</fullName>
    </submittedName>
</protein>
<sequence>MYSSVPYNMSEHLICSDCLSNLGAKFLTIQMKDNS</sequence>
<dbReference type="AlphaFoldDB" id="A0A0A9CCU0"/>
<evidence type="ECO:0000313" key="1">
    <source>
        <dbReference type="EMBL" id="JAD73411.1"/>
    </source>
</evidence>
<proteinExistence type="predicted"/>